<feature type="region of interest" description="Disordered" evidence="1">
    <location>
        <begin position="39"/>
        <end position="58"/>
    </location>
</feature>
<proteinExistence type="predicted"/>
<keyword evidence="3" id="KW-1185">Reference proteome</keyword>
<feature type="compositionally biased region" description="Polar residues" evidence="1">
    <location>
        <begin position="1"/>
        <end position="17"/>
    </location>
</feature>
<dbReference type="Proteomes" id="UP000671960">
    <property type="component" value="Chromosome"/>
</dbReference>
<organism evidence="2 3">
    <name type="scientific">Brenneria izadpanahii</name>
    <dbReference type="NCBI Taxonomy" id="2722756"/>
    <lineage>
        <taxon>Bacteria</taxon>
        <taxon>Pseudomonadati</taxon>
        <taxon>Pseudomonadota</taxon>
        <taxon>Gammaproteobacteria</taxon>
        <taxon>Enterobacterales</taxon>
        <taxon>Pectobacteriaceae</taxon>
        <taxon>Brenneria</taxon>
    </lineage>
</organism>
<protein>
    <submittedName>
        <fullName evidence="2">Uncharacterized protein</fullName>
    </submittedName>
</protein>
<sequence length="58" mass="6392">MAFSFTPVSFHSETGCESGTMPAPRNIRGHADFCAATEKENRHSAGRGYSDLEMRQIT</sequence>
<evidence type="ECO:0000313" key="3">
    <source>
        <dbReference type="Proteomes" id="UP000671960"/>
    </source>
</evidence>
<gene>
    <name evidence="2" type="ORF">HC231_21060</name>
</gene>
<dbReference type="EMBL" id="CP050854">
    <property type="protein sequence ID" value="QTF10136.1"/>
    <property type="molecule type" value="Genomic_DNA"/>
</dbReference>
<evidence type="ECO:0000313" key="2">
    <source>
        <dbReference type="EMBL" id="QTF10136.1"/>
    </source>
</evidence>
<name>A0ABX7UWN8_9GAMM</name>
<reference evidence="2 3" key="1">
    <citation type="submission" date="2020-03" db="EMBL/GenBank/DDBJ databases">
        <authorList>
            <person name="Bakhshi Ganjeh M."/>
        </authorList>
    </citation>
    <scope>NUCLEOTIDE SEQUENCE [LARGE SCALE GENOMIC DNA]</scope>
    <source>
        <strain evidence="3">Iran 50</strain>
    </source>
</reference>
<dbReference type="RefSeq" id="WP_208228618.1">
    <property type="nucleotide sequence ID" value="NZ_CP050854.1"/>
</dbReference>
<feature type="region of interest" description="Disordered" evidence="1">
    <location>
        <begin position="1"/>
        <end position="27"/>
    </location>
</feature>
<accession>A0ABX7UWN8</accession>
<evidence type="ECO:0000256" key="1">
    <source>
        <dbReference type="SAM" id="MobiDB-lite"/>
    </source>
</evidence>